<dbReference type="InterPro" id="IPR013154">
    <property type="entry name" value="ADH-like_N"/>
</dbReference>
<evidence type="ECO:0000256" key="2">
    <source>
        <dbReference type="ARBA" id="ARBA00022833"/>
    </source>
</evidence>
<protein>
    <submittedName>
        <fullName evidence="6">Zinc-containing alcohol dehydrogenase</fullName>
    </submittedName>
</protein>
<name>A0A086P6D1_SPHHM</name>
<comment type="caution">
    <text evidence="6">The sequence shown here is derived from an EMBL/GenBank/DDBJ whole genome shotgun (WGS) entry which is preliminary data.</text>
</comment>
<dbReference type="InterPro" id="IPR050129">
    <property type="entry name" value="Zn_alcohol_dh"/>
</dbReference>
<dbReference type="Gene3D" id="3.40.50.720">
    <property type="entry name" value="NAD(P)-binding Rossmann-like Domain"/>
    <property type="match status" value="1"/>
</dbReference>
<dbReference type="GO" id="GO:0016616">
    <property type="term" value="F:oxidoreductase activity, acting on the CH-OH group of donors, NAD or NADP as acceptor"/>
    <property type="evidence" value="ECO:0007669"/>
    <property type="project" value="UniProtKB-ARBA"/>
</dbReference>
<dbReference type="eggNOG" id="COG1063">
    <property type="taxonomic scope" value="Bacteria"/>
</dbReference>
<evidence type="ECO:0000313" key="6">
    <source>
        <dbReference type="EMBL" id="KFG88949.1"/>
    </source>
</evidence>
<evidence type="ECO:0000256" key="3">
    <source>
        <dbReference type="ARBA" id="ARBA00023002"/>
    </source>
</evidence>
<dbReference type="EMBL" id="JFZA02000045">
    <property type="protein sequence ID" value="KFG88949.1"/>
    <property type="molecule type" value="Genomic_DNA"/>
</dbReference>
<dbReference type="SUPFAM" id="SSF51735">
    <property type="entry name" value="NAD(P)-binding Rossmann-fold domains"/>
    <property type="match status" value="1"/>
</dbReference>
<keyword evidence="1 4" id="KW-0479">Metal-binding</keyword>
<dbReference type="PATRIC" id="fig|1219045.3.peg.3404"/>
<dbReference type="Pfam" id="PF00107">
    <property type="entry name" value="ADH_zinc_N"/>
    <property type="match status" value="1"/>
</dbReference>
<dbReference type="AlphaFoldDB" id="A0A086P6D1"/>
<dbReference type="GO" id="GO:0008270">
    <property type="term" value="F:zinc ion binding"/>
    <property type="evidence" value="ECO:0007669"/>
    <property type="project" value="InterPro"/>
</dbReference>
<accession>A0A086P6D1</accession>
<feature type="domain" description="Enoyl reductase (ER)" evidence="5">
    <location>
        <begin position="10"/>
        <end position="337"/>
    </location>
</feature>
<dbReference type="RefSeq" id="WP_037468183.1">
    <property type="nucleotide sequence ID" value="NZ_BCZD01000011.1"/>
</dbReference>
<dbReference type="Gene3D" id="3.90.180.10">
    <property type="entry name" value="Medium-chain alcohol dehydrogenases, catalytic domain"/>
    <property type="match status" value="1"/>
</dbReference>
<keyword evidence="2 4" id="KW-0862">Zinc</keyword>
<dbReference type="Pfam" id="PF08240">
    <property type="entry name" value="ADH_N"/>
    <property type="match status" value="1"/>
</dbReference>
<dbReference type="SUPFAM" id="SSF50129">
    <property type="entry name" value="GroES-like"/>
    <property type="match status" value="1"/>
</dbReference>
<dbReference type="OrthoDB" id="9809185at2"/>
<dbReference type="STRING" id="76947.GCA_002080435_03233"/>
<evidence type="ECO:0000259" key="5">
    <source>
        <dbReference type="SMART" id="SM00829"/>
    </source>
</evidence>
<dbReference type="PANTHER" id="PTHR43401">
    <property type="entry name" value="L-THREONINE 3-DEHYDROGENASE"/>
    <property type="match status" value="1"/>
</dbReference>
<dbReference type="InterPro" id="IPR036291">
    <property type="entry name" value="NAD(P)-bd_dom_sf"/>
</dbReference>
<dbReference type="PANTHER" id="PTHR43401:SF2">
    <property type="entry name" value="L-THREONINE 3-DEHYDROGENASE"/>
    <property type="match status" value="1"/>
</dbReference>
<evidence type="ECO:0000313" key="7">
    <source>
        <dbReference type="Proteomes" id="UP000024284"/>
    </source>
</evidence>
<sequence>MRAAIFQQAGKPLSIENVPDPTPAADQVLLEVANAGICGSDLHMAQSDHTPAGLILGHEFAGVISALGKDVAGWKVGDRVTALPLNACNSCNACDSGLPALCSQNLFTGCYLTAQGAYAQFVTARGSMLQRLPDGVSFENGALVEPLAVGHHIVDMAEMPAGASVLIIGGGPIGVAVALFARQAGARHVIVSEMSAARRAKALEVGATGVIDPKTEDVAAAFHRMADDRAPQVVFECVGVPGMLKQAVDLVGLRGRVVVAGVVFTEDVIAPVVALGKEVSIRFSQAYTERDFEAVIDAIAKGLINPRPIHSSTVSLDELPAAFDALMTPSTQCKVLIRP</sequence>
<dbReference type="PROSITE" id="PS00059">
    <property type="entry name" value="ADH_ZINC"/>
    <property type="match status" value="1"/>
</dbReference>
<comment type="similarity">
    <text evidence="4">Belongs to the zinc-containing alcohol dehydrogenase family.</text>
</comment>
<gene>
    <name evidence="6" type="ORF">BV98_003349</name>
</gene>
<organism evidence="6 7">
    <name type="scientific">Sphingobium herbicidovorans (strain ATCC 700291 / DSM 11019 / CCUG 56400 / KCTC 2939 / LMG 18315 / NBRC 16415 / MH)</name>
    <name type="common">Sphingomonas herbicidovorans</name>
    <dbReference type="NCBI Taxonomy" id="1219045"/>
    <lineage>
        <taxon>Bacteria</taxon>
        <taxon>Pseudomonadati</taxon>
        <taxon>Pseudomonadota</taxon>
        <taxon>Alphaproteobacteria</taxon>
        <taxon>Sphingomonadales</taxon>
        <taxon>Sphingomonadaceae</taxon>
        <taxon>Sphingobium</taxon>
    </lineage>
</organism>
<dbReference type="SMART" id="SM00829">
    <property type="entry name" value="PKS_ER"/>
    <property type="match status" value="1"/>
</dbReference>
<dbReference type="InterPro" id="IPR020843">
    <property type="entry name" value="ER"/>
</dbReference>
<proteinExistence type="inferred from homology"/>
<evidence type="ECO:0000256" key="1">
    <source>
        <dbReference type="ARBA" id="ARBA00022723"/>
    </source>
</evidence>
<keyword evidence="3" id="KW-0560">Oxidoreductase</keyword>
<reference evidence="6" key="1">
    <citation type="submission" date="2014-08" db="EMBL/GenBank/DDBJ databases">
        <title>Draft genome sequences of Sphingobium herbicidovorans.</title>
        <authorList>
            <person name="Gan H.M."/>
            <person name="Gan H.Y."/>
            <person name="Savka M.A."/>
        </authorList>
    </citation>
    <scope>NUCLEOTIDE SEQUENCE [LARGE SCALE GENOMIC DNA]</scope>
    <source>
        <strain evidence="6">NBRC 16415</strain>
    </source>
</reference>
<keyword evidence="7" id="KW-1185">Reference proteome</keyword>
<comment type="cofactor">
    <cofactor evidence="4">
        <name>Zn(2+)</name>
        <dbReference type="ChEBI" id="CHEBI:29105"/>
    </cofactor>
</comment>
<dbReference type="InterPro" id="IPR002328">
    <property type="entry name" value="ADH_Zn_CS"/>
</dbReference>
<dbReference type="InterPro" id="IPR013149">
    <property type="entry name" value="ADH-like_C"/>
</dbReference>
<evidence type="ECO:0000256" key="4">
    <source>
        <dbReference type="RuleBase" id="RU361277"/>
    </source>
</evidence>
<dbReference type="Proteomes" id="UP000024284">
    <property type="component" value="Unassembled WGS sequence"/>
</dbReference>
<dbReference type="InterPro" id="IPR011032">
    <property type="entry name" value="GroES-like_sf"/>
</dbReference>